<accession>A0A6A6XA98</accession>
<sequence length="209" mass="23206">MHRRRSSHAPGPSAPRHLGVVVRLASQRGPWRTKPCSVPSPAQEPPFTVTVQTRHAPPDATTPRRRRYEWHSVVPLRPRPPSALTAARRVGMQPLARDGLLLATSSIGPYPLAGALTRPRTAHARTNGCHPRPALDVSCHPCIHPCRLHHRLVTASQPASQPIPVCACGEPCSMTEGEEGRWYRDSRQQTRRPRLFQQLSASSLRMPTR</sequence>
<dbReference type="Proteomes" id="UP000799757">
    <property type="component" value="Unassembled WGS sequence"/>
</dbReference>
<organism evidence="1 2">
    <name type="scientific">Melanomma pulvis-pyrius CBS 109.77</name>
    <dbReference type="NCBI Taxonomy" id="1314802"/>
    <lineage>
        <taxon>Eukaryota</taxon>
        <taxon>Fungi</taxon>
        <taxon>Dikarya</taxon>
        <taxon>Ascomycota</taxon>
        <taxon>Pezizomycotina</taxon>
        <taxon>Dothideomycetes</taxon>
        <taxon>Pleosporomycetidae</taxon>
        <taxon>Pleosporales</taxon>
        <taxon>Melanommataceae</taxon>
        <taxon>Melanomma</taxon>
    </lineage>
</organism>
<evidence type="ECO:0000313" key="2">
    <source>
        <dbReference type="Proteomes" id="UP000799757"/>
    </source>
</evidence>
<reference evidence="1" key="1">
    <citation type="journal article" date="2020" name="Stud. Mycol.">
        <title>101 Dothideomycetes genomes: a test case for predicting lifestyles and emergence of pathogens.</title>
        <authorList>
            <person name="Haridas S."/>
            <person name="Albert R."/>
            <person name="Binder M."/>
            <person name="Bloem J."/>
            <person name="Labutti K."/>
            <person name="Salamov A."/>
            <person name="Andreopoulos B."/>
            <person name="Baker S."/>
            <person name="Barry K."/>
            <person name="Bills G."/>
            <person name="Bluhm B."/>
            <person name="Cannon C."/>
            <person name="Castanera R."/>
            <person name="Culley D."/>
            <person name="Daum C."/>
            <person name="Ezra D."/>
            <person name="Gonzalez J."/>
            <person name="Henrissat B."/>
            <person name="Kuo A."/>
            <person name="Liang C."/>
            <person name="Lipzen A."/>
            <person name="Lutzoni F."/>
            <person name="Magnuson J."/>
            <person name="Mondo S."/>
            <person name="Nolan M."/>
            <person name="Ohm R."/>
            <person name="Pangilinan J."/>
            <person name="Park H.-J."/>
            <person name="Ramirez L."/>
            <person name="Alfaro M."/>
            <person name="Sun H."/>
            <person name="Tritt A."/>
            <person name="Yoshinaga Y."/>
            <person name="Zwiers L.-H."/>
            <person name="Turgeon B."/>
            <person name="Goodwin S."/>
            <person name="Spatafora J."/>
            <person name="Crous P."/>
            <person name="Grigoriev I."/>
        </authorList>
    </citation>
    <scope>NUCLEOTIDE SEQUENCE</scope>
    <source>
        <strain evidence="1">CBS 109.77</strain>
    </source>
</reference>
<gene>
    <name evidence="1" type="ORF">K505DRAFT_41864</name>
</gene>
<dbReference type="AlphaFoldDB" id="A0A6A6XA98"/>
<name>A0A6A6XA98_9PLEO</name>
<evidence type="ECO:0000313" key="1">
    <source>
        <dbReference type="EMBL" id="KAF2793352.1"/>
    </source>
</evidence>
<protein>
    <submittedName>
        <fullName evidence="1">Uncharacterized protein</fullName>
    </submittedName>
</protein>
<keyword evidence="2" id="KW-1185">Reference proteome</keyword>
<proteinExistence type="predicted"/>
<dbReference type="EMBL" id="MU001931">
    <property type="protein sequence ID" value="KAF2793352.1"/>
    <property type="molecule type" value="Genomic_DNA"/>
</dbReference>